<evidence type="ECO:0000313" key="4">
    <source>
        <dbReference type="Proteomes" id="UP000029858"/>
    </source>
</evidence>
<comment type="caution">
    <text evidence="3">The sequence shown here is derived from an EMBL/GenBank/DDBJ whole genome shotgun (WGS) entry which is preliminary data.</text>
</comment>
<comment type="subcellular location">
    <subcellularLocation>
        <location evidence="2">Cytoplasm</location>
    </subcellularLocation>
</comment>
<gene>
    <name evidence="2" type="primary">cutC</name>
    <name evidence="3" type="ORF">IX56_08015</name>
</gene>
<dbReference type="GO" id="GO:0005507">
    <property type="term" value="F:copper ion binding"/>
    <property type="evidence" value="ECO:0007669"/>
    <property type="project" value="TreeGrafter"/>
</dbReference>
<dbReference type="InterPro" id="IPR005627">
    <property type="entry name" value="CutC-like"/>
</dbReference>
<evidence type="ECO:0000313" key="3">
    <source>
        <dbReference type="EMBL" id="KGJ22454.1"/>
    </source>
</evidence>
<dbReference type="GO" id="GO:0005737">
    <property type="term" value="C:cytoplasm"/>
    <property type="evidence" value="ECO:0007669"/>
    <property type="project" value="UniProtKB-SubCell"/>
</dbReference>
<dbReference type="RefSeq" id="WP_036708999.1">
    <property type="nucleotide sequence ID" value="NZ_JRKQ01000032.1"/>
</dbReference>
<reference evidence="3 4" key="1">
    <citation type="submission" date="2014-09" db="EMBL/GenBank/DDBJ databases">
        <authorList>
            <person name="McGinnis J.M."/>
            <person name="Wolfgang W.J."/>
        </authorList>
    </citation>
    <scope>NUCLEOTIDE SEQUENCE [LARGE SCALE GENOMIC DNA]</scope>
    <source>
        <strain evidence="3 4">5503</strain>
    </source>
</reference>
<dbReference type="PANTHER" id="PTHR12598">
    <property type="entry name" value="COPPER HOMEOSTASIS PROTEIN CUTC"/>
    <property type="match status" value="1"/>
</dbReference>
<keyword evidence="2" id="KW-0963">Cytoplasm</keyword>
<protein>
    <recommendedName>
        <fullName evidence="2">PF03932 family protein CutC</fullName>
    </recommendedName>
</protein>
<dbReference type="PANTHER" id="PTHR12598:SF0">
    <property type="entry name" value="COPPER HOMEOSTASIS PROTEIN CUTC HOMOLOG"/>
    <property type="match status" value="1"/>
</dbReference>
<dbReference type="EMBL" id="JRKQ01000032">
    <property type="protein sequence ID" value="KGJ22454.1"/>
    <property type="molecule type" value="Genomic_DNA"/>
</dbReference>
<dbReference type="InterPro" id="IPR036822">
    <property type="entry name" value="CutC-like_dom_sf"/>
</dbReference>
<evidence type="ECO:0000256" key="2">
    <source>
        <dbReference type="HAMAP-Rule" id="MF_00795"/>
    </source>
</evidence>
<accession>A0A099GI26</accession>
<proteinExistence type="inferred from homology"/>
<sequence>MAVEIEIVVDDPAGLDAAAAAGVDSIELCGGLALGALTPSAGLMARAARCGVRVAAMIRPRPGDFRYDAAELAVMRDDIRAARQAGLWGVALGVTDADGRLDRAALGPLIAAAGGMAVTIHRAFDVTPDPRAALEDCVALGVARIMTAGHAPSAAEGTAGLRALVDAARGRVAIMAGGGVSAGNAATLMAAGVDALHASCSAMRPVAGPLGALRIAPERMATDPAAIRAIIEAVRGPEPAGDQPPR</sequence>
<reference evidence="3 4" key="2">
    <citation type="submission" date="2014-10" db="EMBL/GenBank/DDBJ databases">
        <title>Paracoccus sanguinis sp. nov., isolated from clinical specimens of New York State patients.</title>
        <authorList>
            <person name="Mingle L.A."/>
            <person name="Cole J.A."/>
            <person name="Lapierre P."/>
            <person name="Musser K.A."/>
        </authorList>
    </citation>
    <scope>NUCLEOTIDE SEQUENCE [LARGE SCALE GENOMIC DNA]</scope>
    <source>
        <strain evidence="3 4">5503</strain>
    </source>
</reference>
<dbReference type="AlphaFoldDB" id="A0A099GI26"/>
<dbReference type="Gene3D" id="3.20.20.380">
    <property type="entry name" value="Copper homeostasis (CutC) domain"/>
    <property type="match status" value="1"/>
</dbReference>
<organism evidence="3 4">
    <name type="scientific">Paracoccus sanguinis</name>
    <dbReference type="NCBI Taxonomy" id="1545044"/>
    <lineage>
        <taxon>Bacteria</taxon>
        <taxon>Pseudomonadati</taxon>
        <taxon>Pseudomonadota</taxon>
        <taxon>Alphaproteobacteria</taxon>
        <taxon>Rhodobacterales</taxon>
        <taxon>Paracoccaceae</taxon>
        <taxon>Paracoccus</taxon>
    </lineage>
</organism>
<dbReference type="Proteomes" id="UP000029858">
    <property type="component" value="Unassembled WGS sequence"/>
</dbReference>
<dbReference type="SUPFAM" id="SSF110395">
    <property type="entry name" value="CutC-like"/>
    <property type="match status" value="1"/>
</dbReference>
<name>A0A099GI26_9RHOB</name>
<comment type="similarity">
    <text evidence="1 2">Belongs to the CutC family.</text>
</comment>
<evidence type="ECO:0000256" key="1">
    <source>
        <dbReference type="ARBA" id="ARBA00007768"/>
    </source>
</evidence>
<dbReference type="Pfam" id="PF03932">
    <property type="entry name" value="CutC"/>
    <property type="match status" value="1"/>
</dbReference>
<comment type="caution">
    <text evidence="2">Once thought to be involved in copper homeostasis, experiments in E.coli have shown this is not the case.</text>
</comment>
<dbReference type="HAMAP" id="MF_00795">
    <property type="entry name" value="CutC"/>
    <property type="match status" value="1"/>
</dbReference>